<dbReference type="InterPro" id="IPR021309">
    <property type="entry name" value="YgaP-like_TM"/>
</dbReference>
<evidence type="ECO:0000313" key="4">
    <source>
        <dbReference type="Proteomes" id="UP000009232"/>
    </source>
</evidence>
<accession>F6D8J1</accession>
<dbReference type="EMBL" id="CP002776">
    <property type="protein sequence ID" value="AEG31842.1"/>
    <property type="molecule type" value="Genomic_DNA"/>
</dbReference>
<dbReference type="Proteomes" id="UP000009232">
    <property type="component" value="Chromosome"/>
</dbReference>
<keyword evidence="1" id="KW-0812">Transmembrane</keyword>
<dbReference type="RefSeq" id="WP_013835619.1">
    <property type="nucleotide sequence ID" value="NC_015581.1"/>
</dbReference>
<keyword evidence="1" id="KW-1133">Transmembrane helix</keyword>
<dbReference type="AlphaFoldDB" id="F6D8J1"/>
<dbReference type="Pfam" id="PF11127">
    <property type="entry name" value="YgaP-like_TM"/>
    <property type="match status" value="1"/>
</dbReference>
<name>F6D8J1_THICA</name>
<proteinExistence type="predicted"/>
<protein>
    <recommendedName>
        <fullName evidence="2">Inner membrane protein YgaP-like transmembrane domain-containing protein</fullName>
    </recommendedName>
</protein>
<evidence type="ECO:0000313" key="3">
    <source>
        <dbReference type="EMBL" id="AEG31842.1"/>
    </source>
</evidence>
<gene>
    <name evidence="3" type="ordered locus">Thicy_1075</name>
</gene>
<dbReference type="OrthoDB" id="9799383at2"/>
<feature type="domain" description="Inner membrane protein YgaP-like transmembrane" evidence="2">
    <location>
        <begin position="2"/>
        <end position="56"/>
    </location>
</feature>
<dbReference type="KEGG" id="tcy:Thicy_1075"/>
<organism evidence="3 4">
    <name type="scientific">Thiomicrospira cyclica (strain DSM 14477 / JCM 11371 / ALM1)</name>
    <name type="common">Thioalkalimicrobium cyclicum</name>
    <dbReference type="NCBI Taxonomy" id="717773"/>
    <lineage>
        <taxon>Bacteria</taxon>
        <taxon>Pseudomonadati</taxon>
        <taxon>Pseudomonadota</taxon>
        <taxon>Gammaproteobacteria</taxon>
        <taxon>Thiotrichales</taxon>
        <taxon>Piscirickettsiaceae</taxon>
        <taxon>Thiomicrospira</taxon>
    </lineage>
</organism>
<feature type="transmembrane region" description="Helical" evidence="1">
    <location>
        <begin position="7"/>
        <end position="25"/>
    </location>
</feature>
<dbReference type="STRING" id="717773.Thicy_1075"/>
<dbReference type="HOGENOM" id="CLU_190060_0_1_6"/>
<keyword evidence="1" id="KW-0472">Membrane</keyword>
<keyword evidence="4" id="KW-1185">Reference proteome</keyword>
<dbReference type="Gene3D" id="6.10.140.1340">
    <property type="match status" value="1"/>
</dbReference>
<dbReference type="eggNOG" id="ENOG5032YCZ">
    <property type="taxonomic scope" value="Bacteria"/>
</dbReference>
<reference evidence="3 4" key="1">
    <citation type="submission" date="2011-05" db="EMBL/GenBank/DDBJ databases">
        <title>Complete sequence of Thioalkalimicrobium cyclicum ALM1.</title>
        <authorList>
            <consortium name="US DOE Joint Genome Institute"/>
            <person name="Lucas S."/>
            <person name="Han J."/>
            <person name="Lapidus A."/>
            <person name="Cheng J.-F."/>
            <person name="Goodwin L."/>
            <person name="Pitluck S."/>
            <person name="Peters L."/>
            <person name="Mikhailova N."/>
            <person name="Davenport K."/>
            <person name="Han C."/>
            <person name="Tapia R."/>
            <person name="Land M."/>
            <person name="Hauser L."/>
            <person name="Kyrpides N."/>
            <person name="Ivanova N."/>
            <person name="Pagani I."/>
            <person name="Kappler U."/>
            <person name="Woyke T."/>
        </authorList>
    </citation>
    <scope>NUCLEOTIDE SEQUENCE [LARGE SCALE GENOMIC DNA]</scope>
    <source>
        <strain evidence="4">DSM 14477 / JCM 11371 / ALM1</strain>
    </source>
</reference>
<evidence type="ECO:0000256" key="1">
    <source>
        <dbReference type="SAM" id="Phobius"/>
    </source>
</evidence>
<evidence type="ECO:0000259" key="2">
    <source>
        <dbReference type="Pfam" id="PF11127"/>
    </source>
</evidence>
<sequence length="71" mass="7970">MNIERIVLLVAGSMVLISLLLGLMFHPYWFFLTAFVGANLIFSSLTGFCPMVLILRKLGLKHGSPFTKREV</sequence>
<feature type="transmembrane region" description="Helical" evidence="1">
    <location>
        <begin position="31"/>
        <end position="55"/>
    </location>
</feature>